<keyword evidence="1" id="KW-1133">Transmembrane helix</keyword>
<reference evidence="3" key="1">
    <citation type="submission" date="2017-10" db="EMBL/GenBank/DDBJ databases">
        <title>Phenotypic and genomic properties of facultatively anaerobic sulfur-reducing natronoarchaea from hypersaline soda lakes.</title>
        <authorList>
            <person name="Sorokin D.Y."/>
            <person name="Kublanov I.V."/>
            <person name="Roman P."/>
            <person name="Sinninghe Damste J.S."/>
            <person name="Golyshin P.N."/>
            <person name="Rojo D."/>
            <person name="Ciordia S."/>
            <person name="Mena Md.C."/>
            <person name="Ferrer M."/>
            <person name="Messina E."/>
            <person name="Smedile F."/>
            <person name="La Spada G."/>
            <person name="La Cono V."/>
            <person name="Yakimov M.M."/>
        </authorList>
    </citation>
    <scope>NUCLEOTIDE SEQUENCE [LARGE SCALE GENOMIC DNA]</scope>
    <source>
        <strain evidence="3">AArc1</strain>
    </source>
</reference>
<evidence type="ECO:0000313" key="2">
    <source>
        <dbReference type="EMBL" id="AXR79328.1"/>
    </source>
</evidence>
<dbReference type="EMBL" id="CP024047">
    <property type="protein sequence ID" value="AXR79328.1"/>
    <property type="molecule type" value="Genomic_DNA"/>
</dbReference>
<gene>
    <name evidence="2" type="ORF">AArc1_3020</name>
</gene>
<proteinExistence type="predicted"/>
<sequence length="72" mass="7741">MNVVTCLIAFGLTLPVGYGLYSEAVALTQSFGGLSTTALVIIWAAAWLLLWATFQSIVEWNVDTTSSTARND</sequence>
<protein>
    <submittedName>
        <fullName evidence="2">Uncharacterized protein</fullName>
    </submittedName>
</protein>
<evidence type="ECO:0000313" key="3">
    <source>
        <dbReference type="Proteomes" id="UP000258707"/>
    </source>
</evidence>
<keyword evidence="1" id="KW-0472">Membrane</keyword>
<accession>A0A346PII3</accession>
<dbReference type="Proteomes" id="UP000258707">
    <property type="component" value="Chromosome"/>
</dbReference>
<organism evidence="2 3">
    <name type="scientific">Natrarchaeobaculum sulfurireducens</name>
    <dbReference type="NCBI Taxonomy" id="2044521"/>
    <lineage>
        <taxon>Archaea</taxon>
        <taxon>Methanobacteriati</taxon>
        <taxon>Methanobacteriota</taxon>
        <taxon>Stenosarchaea group</taxon>
        <taxon>Halobacteria</taxon>
        <taxon>Halobacteriales</taxon>
        <taxon>Natrialbaceae</taxon>
        <taxon>Natrarchaeobaculum</taxon>
    </lineage>
</organism>
<dbReference type="AlphaFoldDB" id="A0A346PII3"/>
<dbReference type="KEGG" id="nan:AArc1_3020"/>
<keyword evidence="1" id="KW-0812">Transmembrane</keyword>
<evidence type="ECO:0000256" key="1">
    <source>
        <dbReference type="SAM" id="Phobius"/>
    </source>
</evidence>
<name>A0A346PII3_9EURY</name>
<feature type="transmembrane region" description="Helical" evidence="1">
    <location>
        <begin position="29"/>
        <end position="50"/>
    </location>
</feature>